<feature type="compositionally biased region" description="Polar residues" evidence="1">
    <location>
        <begin position="179"/>
        <end position="194"/>
    </location>
</feature>
<sequence>MLTVGVATVLDSREVVVVVTGQRKALSMATRKRSATGGLHKFPGSLAALGVRSSLLRNAHGTGGGVQTETEAMLPPGAFLPGDDEADLGDNGEQAHSCVAFRAFSTPSIAARRCRKSNLNPNQLRLHGDGSQGPGSLVFHDDESDDAEPETGRRKNKGTTSHLVPALPTPARKPRKSRVSNVSQAETPSTTRLSTVTQLANSVTADSFKLAARAGSRPALQLWSQVRHVRRTVHADTIEDLPTRS</sequence>
<proteinExistence type="predicted"/>
<feature type="region of interest" description="Disordered" evidence="1">
    <location>
        <begin position="120"/>
        <end position="194"/>
    </location>
</feature>
<evidence type="ECO:0000313" key="3">
    <source>
        <dbReference type="Proteomes" id="UP000313359"/>
    </source>
</evidence>
<organism evidence="2 3">
    <name type="scientific">Lentinus tigrinus ALCF2SS1-6</name>
    <dbReference type="NCBI Taxonomy" id="1328759"/>
    <lineage>
        <taxon>Eukaryota</taxon>
        <taxon>Fungi</taxon>
        <taxon>Dikarya</taxon>
        <taxon>Basidiomycota</taxon>
        <taxon>Agaricomycotina</taxon>
        <taxon>Agaricomycetes</taxon>
        <taxon>Polyporales</taxon>
        <taxon>Polyporaceae</taxon>
        <taxon>Lentinus</taxon>
    </lineage>
</organism>
<reference evidence="2" key="1">
    <citation type="journal article" date="2018" name="Genome Biol. Evol.">
        <title>Genomics and development of Lentinus tigrinus, a white-rot wood-decaying mushroom with dimorphic fruiting bodies.</title>
        <authorList>
            <person name="Wu B."/>
            <person name="Xu Z."/>
            <person name="Knudson A."/>
            <person name="Carlson A."/>
            <person name="Chen N."/>
            <person name="Kovaka S."/>
            <person name="LaButti K."/>
            <person name="Lipzen A."/>
            <person name="Pennachio C."/>
            <person name="Riley R."/>
            <person name="Schakwitz W."/>
            <person name="Umezawa K."/>
            <person name="Ohm R.A."/>
            <person name="Grigoriev I.V."/>
            <person name="Nagy L.G."/>
            <person name="Gibbons J."/>
            <person name="Hibbett D."/>
        </authorList>
    </citation>
    <scope>NUCLEOTIDE SEQUENCE [LARGE SCALE GENOMIC DNA]</scope>
    <source>
        <strain evidence="2">ALCF2SS1-6</strain>
    </source>
</reference>
<gene>
    <name evidence="2" type="ORF">L227DRAFT_605079</name>
</gene>
<accession>A0A5C2RMC5</accession>
<evidence type="ECO:0000256" key="1">
    <source>
        <dbReference type="SAM" id="MobiDB-lite"/>
    </source>
</evidence>
<dbReference type="Proteomes" id="UP000313359">
    <property type="component" value="Unassembled WGS sequence"/>
</dbReference>
<dbReference type="EMBL" id="ML122384">
    <property type="protein sequence ID" value="RPD52250.1"/>
    <property type="molecule type" value="Genomic_DNA"/>
</dbReference>
<name>A0A5C2RMC5_9APHY</name>
<protein>
    <submittedName>
        <fullName evidence="2">Uncharacterized protein</fullName>
    </submittedName>
</protein>
<dbReference type="AlphaFoldDB" id="A0A5C2RMC5"/>
<evidence type="ECO:0000313" key="2">
    <source>
        <dbReference type="EMBL" id="RPD52250.1"/>
    </source>
</evidence>
<keyword evidence="3" id="KW-1185">Reference proteome</keyword>